<sequence>MRATLVGLLMLAASEQTFVLAIEHGSLPEAMRTIRVHEGDAVRLRWRADRPLTVHLHGYDIEWQVLPGQTAEARFTAYATGRFTIEIHNPGTPGHQDAPLAVLEVYPK</sequence>
<reference evidence="1" key="1">
    <citation type="submission" date="2022-09" db="EMBL/GenBank/DDBJ databases">
        <title>Rhodovastum sp. nov. RN2-1 isolated from soil in Seongnam, South Korea.</title>
        <authorList>
            <person name="Le N.T."/>
        </authorList>
    </citation>
    <scope>NUCLEOTIDE SEQUENCE</scope>
    <source>
        <strain evidence="1">RN2-1</strain>
    </source>
</reference>
<evidence type="ECO:0008006" key="3">
    <source>
        <dbReference type="Google" id="ProtNLM"/>
    </source>
</evidence>
<name>A0AA41YP43_9PROT</name>
<dbReference type="Proteomes" id="UP001165679">
    <property type="component" value="Unassembled WGS sequence"/>
</dbReference>
<gene>
    <name evidence="1" type="ORF">OL599_23160</name>
</gene>
<evidence type="ECO:0000313" key="2">
    <source>
        <dbReference type="Proteomes" id="UP001165679"/>
    </source>
</evidence>
<comment type="caution">
    <text evidence="1">The sequence shown here is derived from an EMBL/GenBank/DDBJ whole genome shotgun (WGS) entry which is preliminary data.</text>
</comment>
<keyword evidence="2" id="KW-1185">Reference proteome</keyword>
<reference evidence="1" key="2">
    <citation type="submission" date="2022-10" db="EMBL/GenBank/DDBJ databases">
        <authorList>
            <person name="Trinh H.N."/>
        </authorList>
    </citation>
    <scope>NUCLEOTIDE SEQUENCE</scope>
    <source>
        <strain evidence="1">RN2-1</strain>
    </source>
</reference>
<dbReference type="EMBL" id="JAPDNT010000038">
    <property type="protein sequence ID" value="MCW3477471.1"/>
    <property type="molecule type" value="Genomic_DNA"/>
</dbReference>
<protein>
    <recommendedName>
        <fullName evidence="3">EfeO-type cupredoxin-like domain-containing protein</fullName>
    </recommendedName>
</protein>
<dbReference type="AlphaFoldDB" id="A0AA41YP43"/>
<dbReference type="InterPro" id="IPR008972">
    <property type="entry name" value="Cupredoxin"/>
</dbReference>
<organism evidence="1 2">
    <name type="scientific">Limobrevibacterium gyesilva</name>
    <dbReference type="NCBI Taxonomy" id="2991712"/>
    <lineage>
        <taxon>Bacteria</taxon>
        <taxon>Pseudomonadati</taxon>
        <taxon>Pseudomonadota</taxon>
        <taxon>Alphaproteobacteria</taxon>
        <taxon>Acetobacterales</taxon>
        <taxon>Acetobacteraceae</taxon>
        <taxon>Limobrevibacterium</taxon>
    </lineage>
</organism>
<dbReference type="Gene3D" id="2.60.40.420">
    <property type="entry name" value="Cupredoxins - blue copper proteins"/>
    <property type="match status" value="1"/>
</dbReference>
<accession>A0AA41YP43</accession>
<dbReference type="SUPFAM" id="SSF49503">
    <property type="entry name" value="Cupredoxins"/>
    <property type="match status" value="1"/>
</dbReference>
<proteinExistence type="predicted"/>
<evidence type="ECO:0000313" key="1">
    <source>
        <dbReference type="EMBL" id="MCW3477471.1"/>
    </source>
</evidence>